<keyword evidence="5" id="KW-1185">Reference proteome</keyword>
<keyword evidence="4" id="KW-0418">Kinase</keyword>
<dbReference type="GO" id="GO:0008902">
    <property type="term" value="F:hydroxymethylpyrimidine kinase activity"/>
    <property type="evidence" value="ECO:0007669"/>
    <property type="project" value="UniProtKB-EC"/>
</dbReference>
<evidence type="ECO:0000256" key="2">
    <source>
        <dbReference type="ARBA" id="ARBA00012135"/>
    </source>
</evidence>
<dbReference type="GO" id="GO:0009229">
    <property type="term" value="P:thiamine diphosphate biosynthetic process"/>
    <property type="evidence" value="ECO:0007669"/>
    <property type="project" value="UniProtKB-UniPathway"/>
</dbReference>
<name>A0A1B4V9Z1_9GAMM</name>
<proteinExistence type="predicted"/>
<dbReference type="OrthoDB" id="9810880at2"/>
<dbReference type="GO" id="GO:0005829">
    <property type="term" value="C:cytosol"/>
    <property type="evidence" value="ECO:0007669"/>
    <property type="project" value="TreeGrafter"/>
</dbReference>
<dbReference type="AlphaFoldDB" id="A0A1B4V9Z1"/>
<evidence type="ECO:0000259" key="3">
    <source>
        <dbReference type="Pfam" id="PF08543"/>
    </source>
</evidence>
<keyword evidence="4" id="KW-0808">Transferase</keyword>
<feature type="domain" description="Pyridoxamine kinase/Phosphomethylpyrimidine kinase" evidence="3">
    <location>
        <begin position="15"/>
        <end position="251"/>
    </location>
</feature>
<gene>
    <name evidence="4" type="ORF">SVA_3865</name>
</gene>
<evidence type="ECO:0000313" key="5">
    <source>
        <dbReference type="Proteomes" id="UP000218899"/>
    </source>
</evidence>
<dbReference type="GO" id="GO:0009228">
    <property type="term" value="P:thiamine biosynthetic process"/>
    <property type="evidence" value="ECO:0007669"/>
    <property type="project" value="InterPro"/>
</dbReference>
<sequence>MRTAPPVVLVFGGSDPTGGAGLPADILAIASMGCHPAPVVTAITAQDTTGIKEFMSLPPELVIAQARAILEDMPVAALKTGMMGNSAIASAIASIADDYPDIPLIVDPVASSGRGDPLSEEPLDEALRVLLLPRALLLTPNSEEARRLAPDADTLDACAQELLSLGSEYVLITGTHERTPQVHHRLYGNKRLLDTFTFERLPQTYHGSGCTLAAACAAVLAHGLDPANAITQALHYTWSTLKHGYRLGMGQHIPDRLYWGRVTDLSRLK</sequence>
<comment type="pathway">
    <text evidence="1">Cofactor biosynthesis; thiamine diphosphate biosynthesis.</text>
</comment>
<reference evidence="4 5" key="1">
    <citation type="submission" date="2015-08" db="EMBL/GenBank/DDBJ databases">
        <title>Complete genome sequence of Sulfurifustis variabilis.</title>
        <authorList>
            <person name="Miura A."/>
            <person name="Kojima H."/>
            <person name="Fukui M."/>
        </authorList>
    </citation>
    <scope>NUCLEOTIDE SEQUENCE [LARGE SCALE GENOMIC DNA]</scope>
    <source>
        <strain evidence="5">skN76</strain>
    </source>
</reference>
<evidence type="ECO:0000256" key="1">
    <source>
        <dbReference type="ARBA" id="ARBA00004948"/>
    </source>
</evidence>
<evidence type="ECO:0000313" key="4">
    <source>
        <dbReference type="EMBL" id="BAU50399.1"/>
    </source>
</evidence>
<dbReference type="InterPro" id="IPR029056">
    <property type="entry name" value="Ribokinase-like"/>
</dbReference>
<dbReference type="KEGG" id="sva:SVA_3865"/>
<dbReference type="InterPro" id="IPR004399">
    <property type="entry name" value="HMP/HMP-P_kinase_dom"/>
</dbReference>
<dbReference type="PANTHER" id="PTHR20858:SF17">
    <property type="entry name" value="HYDROXYMETHYLPYRIMIDINE_PHOSPHOMETHYLPYRIMIDINE KINASE THI20-RELATED"/>
    <property type="match status" value="1"/>
</dbReference>
<accession>A0A1B4V9Z1</accession>
<dbReference type="InterPro" id="IPR013749">
    <property type="entry name" value="PM/HMP-P_kinase-1"/>
</dbReference>
<dbReference type="CDD" id="cd01169">
    <property type="entry name" value="HMPP_kinase"/>
    <property type="match status" value="1"/>
</dbReference>
<organism evidence="4 5">
    <name type="scientific">Sulfurifustis variabilis</name>
    <dbReference type="NCBI Taxonomy" id="1675686"/>
    <lineage>
        <taxon>Bacteria</taxon>
        <taxon>Pseudomonadati</taxon>
        <taxon>Pseudomonadota</taxon>
        <taxon>Gammaproteobacteria</taxon>
        <taxon>Acidiferrobacterales</taxon>
        <taxon>Acidiferrobacteraceae</taxon>
        <taxon>Sulfurifustis</taxon>
    </lineage>
</organism>
<dbReference type="Gene3D" id="3.40.1190.20">
    <property type="match status" value="1"/>
</dbReference>
<dbReference type="UniPathway" id="UPA00060">
    <property type="reaction ID" value="UER00138"/>
</dbReference>
<dbReference type="Pfam" id="PF08543">
    <property type="entry name" value="Phos_pyr_kin"/>
    <property type="match status" value="1"/>
</dbReference>
<dbReference type="PANTHER" id="PTHR20858">
    <property type="entry name" value="PHOSPHOMETHYLPYRIMIDINE KINASE"/>
    <property type="match status" value="1"/>
</dbReference>
<dbReference type="EMBL" id="AP014936">
    <property type="protein sequence ID" value="BAU50399.1"/>
    <property type="molecule type" value="Genomic_DNA"/>
</dbReference>
<dbReference type="GO" id="GO:0008972">
    <property type="term" value="F:phosphomethylpyrimidine kinase activity"/>
    <property type="evidence" value="ECO:0007669"/>
    <property type="project" value="InterPro"/>
</dbReference>
<protein>
    <recommendedName>
        <fullName evidence="2">hydroxymethylpyrimidine kinase</fullName>
        <ecNumber evidence="2">2.7.1.49</ecNumber>
    </recommendedName>
</protein>
<dbReference type="SUPFAM" id="SSF53613">
    <property type="entry name" value="Ribokinase-like"/>
    <property type="match status" value="1"/>
</dbReference>
<dbReference type="RefSeq" id="WP_096462706.1">
    <property type="nucleotide sequence ID" value="NZ_AP014936.1"/>
</dbReference>
<dbReference type="EC" id="2.7.1.49" evidence="2"/>
<dbReference type="Proteomes" id="UP000218899">
    <property type="component" value="Chromosome"/>
</dbReference>